<dbReference type="EMBL" id="JH431370">
    <property type="status" value="NOT_ANNOTATED_CDS"/>
    <property type="molecule type" value="Genomic_DNA"/>
</dbReference>
<dbReference type="PhylomeDB" id="T1IRK8"/>
<dbReference type="Proteomes" id="UP000014500">
    <property type="component" value="Unassembled WGS sequence"/>
</dbReference>
<name>T1IRK8_STRMM</name>
<dbReference type="eggNOG" id="ENOG502S1MZ">
    <property type="taxonomic scope" value="Eukaryota"/>
</dbReference>
<dbReference type="CDD" id="cd02440">
    <property type="entry name" value="AdoMet_MTases"/>
    <property type="match status" value="1"/>
</dbReference>
<protein>
    <recommendedName>
        <fullName evidence="3">Methyltransferase domain-containing protein</fullName>
    </recommendedName>
</protein>
<dbReference type="AlphaFoldDB" id="T1IRK8"/>
<sequence length="262" mass="30545">MEDAELYANSNAFQKRDTSMVLSEFMPLMNWSNDDEILDVGAGSGDVTRNLLWPGCVKFDRIVGIDRSQKMVNYAREHFENERLSFEQMDIADAVQPINVFPRGFTKIFSFFCLHWIQKQRKAISNLYQLLRPGGTCLLVFLARNPVFDMYERLAKNPRWAPYMNDLDKFIPIHQYSTDAATDFRATLENCGFRVLSCEAPEFSYVFENLNYLRDCLKAVNPFVNRMPQEEQNDYMIDCLKELQNMKTPLVDGKMVSKYNLL</sequence>
<dbReference type="OMA" id="IQHNVEI"/>
<dbReference type="PANTHER" id="PTHR43861:SF1">
    <property type="entry name" value="TRANS-ACONITATE 2-METHYLTRANSFERASE"/>
    <property type="match status" value="1"/>
</dbReference>
<dbReference type="Pfam" id="PF13649">
    <property type="entry name" value="Methyltransf_25"/>
    <property type="match status" value="1"/>
</dbReference>
<keyword evidence="2" id="KW-0808">Transferase</keyword>
<organism evidence="4 5">
    <name type="scientific">Strigamia maritima</name>
    <name type="common">European centipede</name>
    <name type="synonym">Geophilus maritimus</name>
    <dbReference type="NCBI Taxonomy" id="126957"/>
    <lineage>
        <taxon>Eukaryota</taxon>
        <taxon>Metazoa</taxon>
        <taxon>Ecdysozoa</taxon>
        <taxon>Arthropoda</taxon>
        <taxon>Myriapoda</taxon>
        <taxon>Chilopoda</taxon>
        <taxon>Pleurostigmophora</taxon>
        <taxon>Geophilomorpha</taxon>
        <taxon>Linotaeniidae</taxon>
        <taxon>Strigamia</taxon>
    </lineage>
</organism>
<dbReference type="GO" id="GO:0032259">
    <property type="term" value="P:methylation"/>
    <property type="evidence" value="ECO:0007669"/>
    <property type="project" value="UniProtKB-KW"/>
</dbReference>
<accession>T1IRK8</accession>
<dbReference type="InterPro" id="IPR041698">
    <property type="entry name" value="Methyltransf_25"/>
</dbReference>
<keyword evidence="1" id="KW-0489">Methyltransferase</keyword>
<evidence type="ECO:0000313" key="5">
    <source>
        <dbReference type="Proteomes" id="UP000014500"/>
    </source>
</evidence>
<proteinExistence type="predicted"/>
<dbReference type="Gene3D" id="3.40.50.150">
    <property type="entry name" value="Vaccinia Virus protein VP39"/>
    <property type="match status" value="1"/>
</dbReference>
<dbReference type="EnsemblMetazoa" id="SMAR003704-RA">
    <property type="protein sequence ID" value="SMAR003704-PA"/>
    <property type="gene ID" value="SMAR003704"/>
</dbReference>
<reference evidence="5" key="1">
    <citation type="submission" date="2011-05" db="EMBL/GenBank/DDBJ databases">
        <authorList>
            <person name="Richards S.R."/>
            <person name="Qu J."/>
            <person name="Jiang H."/>
            <person name="Jhangiani S.N."/>
            <person name="Agravi P."/>
            <person name="Goodspeed R."/>
            <person name="Gross S."/>
            <person name="Mandapat C."/>
            <person name="Jackson L."/>
            <person name="Mathew T."/>
            <person name="Pu L."/>
            <person name="Thornton R."/>
            <person name="Saada N."/>
            <person name="Wilczek-Boney K.B."/>
            <person name="Lee S."/>
            <person name="Kovar C."/>
            <person name="Wu Y."/>
            <person name="Scherer S.E."/>
            <person name="Worley K.C."/>
            <person name="Muzny D.M."/>
            <person name="Gibbs R."/>
        </authorList>
    </citation>
    <scope>NUCLEOTIDE SEQUENCE</scope>
    <source>
        <strain evidence="5">Brora</strain>
    </source>
</reference>
<dbReference type="SUPFAM" id="SSF53335">
    <property type="entry name" value="S-adenosyl-L-methionine-dependent methyltransferases"/>
    <property type="match status" value="1"/>
</dbReference>
<dbReference type="STRING" id="126957.T1IRK8"/>
<evidence type="ECO:0000313" key="4">
    <source>
        <dbReference type="EnsemblMetazoa" id="SMAR003704-PA"/>
    </source>
</evidence>
<evidence type="ECO:0000256" key="2">
    <source>
        <dbReference type="ARBA" id="ARBA00022679"/>
    </source>
</evidence>
<reference evidence="4" key="2">
    <citation type="submission" date="2015-02" db="UniProtKB">
        <authorList>
            <consortium name="EnsemblMetazoa"/>
        </authorList>
    </citation>
    <scope>IDENTIFICATION</scope>
</reference>
<dbReference type="InterPro" id="IPR029063">
    <property type="entry name" value="SAM-dependent_MTases_sf"/>
</dbReference>
<evidence type="ECO:0000259" key="3">
    <source>
        <dbReference type="Pfam" id="PF13649"/>
    </source>
</evidence>
<dbReference type="HOGENOM" id="CLU_037990_5_0_1"/>
<evidence type="ECO:0000256" key="1">
    <source>
        <dbReference type="ARBA" id="ARBA00022603"/>
    </source>
</evidence>
<dbReference type="PANTHER" id="PTHR43861">
    <property type="entry name" value="TRANS-ACONITATE 2-METHYLTRANSFERASE-RELATED"/>
    <property type="match status" value="1"/>
</dbReference>
<dbReference type="GO" id="GO:0008168">
    <property type="term" value="F:methyltransferase activity"/>
    <property type="evidence" value="ECO:0007669"/>
    <property type="project" value="UniProtKB-KW"/>
</dbReference>
<keyword evidence="5" id="KW-1185">Reference proteome</keyword>
<feature type="domain" description="Methyltransferase" evidence="3">
    <location>
        <begin position="37"/>
        <end position="135"/>
    </location>
</feature>